<dbReference type="GO" id="GO:0005634">
    <property type="term" value="C:nucleus"/>
    <property type="evidence" value="ECO:0007669"/>
    <property type="project" value="TreeGrafter"/>
</dbReference>
<keyword evidence="1" id="KW-0649">Protein kinase inhibitor</keyword>
<dbReference type="GO" id="GO:0032875">
    <property type="term" value="P:regulation of DNA endoreduplication"/>
    <property type="evidence" value="ECO:0007669"/>
    <property type="project" value="InterPro"/>
</dbReference>
<evidence type="ECO:0000256" key="2">
    <source>
        <dbReference type="ARBA" id="ARBA00023306"/>
    </source>
</evidence>
<reference evidence="4 5" key="1">
    <citation type="submission" date="2024-01" db="EMBL/GenBank/DDBJ databases">
        <title>Genome assemblies of Stephania.</title>
        <authorList>
            <person name="Yang L."/>
        </authorList>
    </citation>
    <scope>NUCLEOTIDE SEQUENCE [LARGE SCALE GENOMIC DNA]</scope>
    <source>
        <strain evidence="4">QJT</strain>
        <tissue evidence="4">Leaf</tissue>
    </source>
</reference>
<dbReference type="PANTHER" id="PTHR33142">
    <property type="entry name" value="CYCLIN-DEPENDENT PROTEIN KINASE INHIBITOR SMR13"/>
    <property type="match status" value="1"/>
</dbReference>
<dbReference type="InterPro" id="IPR040389">
    <property type="entry name" value="SMR"/>
</dbReference>
<keyword evidence="2" id="KW-0131">Cell cycle</keyword>
<feature type="region of interest" description="Disordered" evidence="3">
    <location>
        <begin position="37"/>
        <end position="64"/>
    </location>
</feature>
<evidence type="ECO:0000256" key="3">
    <source>
        <dbReference type="SAM" id="MobiDB-lite"/>
    </source>
</evidence>
<organism evidence="4 5">
    <name type="scientific">Stephania japonica</name>
    <dbReference type="NCBI Taxonomy" id="461633"/>
    <lineage>
        <taxon>Eukaryota</taxon>
        <taxon>Viridiplantae</taxon>
        <taxon>Streptophyta</taxon>
        <taxon>Embryophyta</taxon>
        <taxon>Tracheophyta</taxon>
        <taxon>Spermatophyta</taxon>
        <taxon>Magnoliopsida</taxon>
        <taxon>Ranunculales</taxon>
        <taxon>Menispermaceae</taxon>
        <taxon>Menispermoideae</taxon>
        <taxon>Cissampelideae</taxon>
        <taxon>Stephania</taxon>
    </lineage>
</organism>
<protein>
    <submittedName>
        <fullName evidence="4">Uncharacterized protein</fullName>
    </submittedName>
</protein>
<accession>A0AAP0IY38</accession>
<gene>
    <name evidence="4" type="ORF">Sjap_013551</name>
</gene>
<name>A0AAP0IY38_9MAGN</name>
<comment type="caution">
    <text evidence="4">The sequence shown here is derived from an EMBL/GenBank/DDBJ whole genome shotgun (WGS) entry which is preliminary data.</text>
</comment>
<dbReference type="GO" id="GO:0004860">
    <property type="term" value="F:protein kinase inhibitor activity"/>
    <property type="evidence" value="ECO:0007669"/>
    <property type="project" value="UniProtKB-KW"/>
</dbReference>
<dbReference type="EMBL" id="JBBNAE010000005">
    <property type="protein sequence ID" value="KAK9123949.1"/>
    <property type="molecule type" value="Genomic_DNA"/>
</dbReference>
<keyword evidence="5" id="KW-1185">Reference proteome</keyword>
<dbReference type="Proteomes" id="UP001417504">
    <property type="component" value="Unassembled WGS sequence"/>
</dbReference>
<evidence type="ECO:0000313" key="4">
    <source>
        <dbReference type="EMBL" id="KAK9123949.1"/>
    </source>
</evidence>
<dbReference type="PANTHER" id="PTHR33142:SF15">
    <property type="entry name" value="CYCLIN-DEPENDENT PROTEIN KINASE INHIBITOR SMR4"/>
    <property type="match status" value="1"/>
</dbReference>
<dbReference type="AlphaFoldDB" id="A0AAP0IY38"/>
<proteinExistence type="predicted"/>
<sequence>MEVGMSSSYCDVGVEGEEDGCRTPSREECMIAVNLRCPPPPPRKKPGCSEGRGAPPKNGYFQHPDLEVLLSNSGATL</sequence>
<evidence type="ECO:0000313" key="5">
    <source>
        <dbReference type="Proteomes" id="UP001417504"/>
    </source>
</evidence>
<evidence type="ECO:0000256" key="1">
    <source>
        <dbReference type="ARBA" id="ARBA00023013"/>
    </source>
</evidence>